<evidence type="ECO:0000256" key="2">
    <source>
        <dbReference type="ARBA" id="ARBA00022629"/>
    </source>
</evidence>
<keyword evidence="4 9" id="KW-0547">Nucleotide-binding</keyword>
<dbReference type="Gene3D" id="3.30.420.40">
    <property type="match status" value="2"/>
</dbReference>
<evidence type="ECO:0000256" key="9">
    <source>
        <dbReference type="RuleBase" id="RU364073"/>
    </source>
</evidence>
<keyword evidence="5 8" id="KW-0418">Kinase</keyword>
<dbReference type="EMBL" id="JACRSS010000005">
    <property type="protein sequence ID" value="MBC8539097.1"/>
    <property type="molecule type" value="Genomic_DNA"/>
</dbReference>
<dbReference type="PROSITE" id="PS00933">
    <property type="entry name" value="FGGY_KINASES_1"/>
    <property type="match status" value="1"/>
</dbReference>
<protein>
    <recommendedName>
        <fullName evidence="9">Xylulose kinase</fullName>
        <shortName evidence="9">Xylulokinase</shortName>
        <ecNumber evidence="9">2.7.1.17</ecNumber>
    </recommendedName>
</protein>
<dbReference type="CDD" id="cd07805">
    <property type="entry name" value="ASKHA_NBD_FGGY_CvXK-like"/>
    <property type="match status" value="1"/>
</dbReference>
<dbReference type="InterPro" id="IPR006000">
    <property type="entry name" value="Xylulokinase"/>
</dbReference>
<keyword evidence="7 9" id="KW-0119">Carbohydrate metabolism</keyword>
<dbReference type="PANTHER" id="PTHR43095">
    <property type="entry name" value="SUGAR KINASE"/>
    <property type="match status" value="1"/>
</dbReference>
<evidence type="ECO:0000256" key="6">
    <source>
        <dbReference type="ARBA" id="ARBA00022840"/>
    </source>
</evidence>
<comment type="caution">
    <text evidence="12">The sequence shown here is derived from an EMBL/GenBank/DDBJ whole genome shotgun (WGS) entry which is preliminary data.</text>
</comment>
<dbReference type="GO" id="GO:0042732">
    <property type="term" value="P:D-xylose metabolic process"/>
    <property type="evidence" value="ECO:0007669"/>
    <property type="project" value="UniProtKB-KW"/>
</dbReference>
<accession>A0A926DJV4</accession>
<dbReference type="Pfam" id="PF00370">
    <property type="entry name" value="FGGY_N"/>
    <property type="match status" value="1"/>
</dbReference>
<evidence type="ECO:0000313" key="12">
    <source>
        <dbReference type="EMBL" id="MBC8539097.1"/>
    </source>
</evidence>
<evidence type="ECO:0000259" key="11">
    <source>
        <dbReference type="Pfam" id="PF02782"/>
    </source>
</evidence>
<evidence type="ECO:0000256" key="1">
    <source>
        <dbReference type="ARBA" id="ARBA00009156"/>
    </source>
</evidence>
<dbReference type="InterPro" id="IPR018484">
    <property type="entry name" value="FGGY_N"/>
</dbReference>
<dbReference type="InterPro" id="IPR043129">
    <property type="entry name" value="ATPase_NBD"/>
</dbReference>
<feature type="domain" description="Carbohydrate kinase FGGY C-terminal" evidence="11">
    <location>
        <begin position="255"/>
        <end position="452"/>
    </location>
</feature>
<dbReference type="GO" id="GO:0005524">
    <property type="term" value="F:ATP binding"/>
    <property type="evidence" value="ECO:0007669"/>
    <property type="project" value="UniProtKB-KW"/>
</dbReference>
<evidence type="ECO:0000256" key="8">
    <source>
        <dbReference type="RuleBase" id="RU003733"/>
    </source>
</evidence>
<dbReference type="PIRSF" id="PIRSF000538">
    <property type="entry name" value="GlpK"/>
    <property type="match status" value="1"/>
</dbReference>
<dbReference type="EC" id="2.7.1.17" evidence="9"/>
<dbReference type="InterPro" id="IPR050406">
    <property type="entry name" value="FGGY_Carb_Kinase"/>
</dbReference>
<dbReference type="GO" id="GO:0005997">
    <property type="term" value="P:xylulose metabolic process"/>
    <property type="evidence" value="ECO:0007669"/>
    <property type="project" value="InterPro"/>
</dbReference>
<keyword evidence="13" id="KW-1185">Reference proteome</keyword>
<comment type="catalytic activity">
    <reaction evidence="9">
        <text>D-xylulose + ATP = D-xylulose 5-phosphate + ADP + H(+)</text>
        <dbReference type="Rhea" id="RHEA:10964"/>
        <dbReference type="ChEBI" id="CHEBI:15378"/>
        <dbReference type="ChEBI" id="CHEBI:17140"/>
        <dbReference type="ChEBI" id="CHEBI:30616"/>
        <dbReference type="ChEBI" id="CHEBI:57737"/>
        <dbReference type="ChEBI" id="CHEBI:456216"/>
        <dbReference type="EC" id="2.7.1.17"/>
    </reaction>
</comment>
<keyword evidence="6 9" id="KW-0067">ATP-binding</keyword>
<evidence type="ECO:0000259" key="10">
    <source>
        <dbReference type="Pfam" id="PF00370"/>
    </source>
</evidence>
<evidence type="ECO:0000256" key="4">
    <source>
        <dbReference type="ARBA" id="ARBA00022741"/>
    </source>
</evidence>
<dbReference type="InterPro" id="IPR000577">
    <property type="entry name" value="Carb_kinase_FGGY"/>
</dbReference>
<dbReference type="InterPro" id="IPR018485">
    <property type="entry name" value="FGGY_C"/>
</dbReference>
<dbReference type="PROSITE" id="PS00445">
    <property type="entry name" value="FGGY_KINASES_2"/>
    <property type="match status" value="1"/>
</dbReference>
<dbReference type="InterPro" id="IPR018483">
    <property type="entry name" value="Carb_kinase_FGGY_CS"/>
</dbReference>
<dbReference type="PANTHER" id="PTHR43095:SF5">
    <property type="entry name" value="XYLULOSE KINASE"/>
    <property type="match status" value="1"/>
</dbReference>
<dbReference type="SUPFAM" id="SSF53067">
    <property type="entry name" value="Actin-like ATPase domain"/>
    <property type="match status" value="2"/>
</dbReference>
<dbReference type="NCBIfam" id="TIGR01312">
    <property type="entry name" value="XylB"/>
    <property type="match status" value="1"/>
</dbReference>
<keyword evidence="2 9" id="KW-0859">Xylose metabolism</keyword>
<dbReference type="Proteomes" id="UP000617951">
    <property type="component" value="Unassembled WGS sequence"/>
</dbReference>
<name>A0A926DJV4_9FIRM</name>
<dbReference type="Pfam" id="PF02782">
    <property type="entry name" value="FGGY_C"/>
    <property type="match status" value="1"/>
</dbReference>
<evidence type="ECO:0000256" key="3">
    <source>
        <dbReference type="ARBA" id="ARBA00022679"/>
    </source>
</evidence>
<keyword evidence="3 8" id="KW-0808">Transferase</keyword>
<dbReference type="AlphaFoldDB" id="A0A926DJV4"/>
<dbReference type="RefSeq" id="WP_249280718.1">
    <property type="nucleotide sequence ID" value="NZ_JACRSS010000005.1"/>
</dbReference>
<evidence type="ECO:0000313" key="13">
    <source>
        <dbReference type="Proteomes" id="UP000617951"/>
    </source>
</evidence>
<evidence type="ECO:0000256" key="5">
    <source>
        <dbReference type="ARBA" id="ARBA00022777"/>
    </source>
</evidence>
<comment type="similarity">
    <text evidence="1 8">Belongs to the FGGY kinase family.</text>
</comment>
<sequence length="506" mass="55454">MKYLLAHDLGTTGDKATLYSEDGTLIKSIIAEYPTHYGKHGVVEQNPEDWWKAVCETTSAMADLVDKKEIAAICFGGHMMGCLPMDKNCRPLRNSIIWADTRSQKQADELGERYGVAEFYQTTGHRLSPSHTITKFMWVKEHEPDVYKETYKTICCKDYIAYKMTGQLVTDYSDASGTLAYNIRKKCWAEDLIESAGLDIEKFPEIRDGSQVLDVVTEAASKECGLLAGTPVVLGGGDGEMAAIGAGVTKLGAGYTCLGTSAWDMACVPEPVQDPTRRIVTWNHVIPDLLTPTGTMQAFGASIAWMRENLCQEEVALAKETGISKYDYINANAAKSPVGANGLLFLPYLHGERSPHWNAEAKGVFVGLTMKHTVNDMKRAVMEGCVFNMGLIHNIFLENGLKVDAPLMVVGGAANSPLVMQALADMYDMELCRTNQVDEAGSMGGAILAGRATGVFDSLDVLDRFAKITQVVKPIPENVAKYKEILPVFQEAYDTLVPVFPKLNQF</sequence>
<reference evidence="12" key="1">
    <citation type="submission" date="2020-08" db="EMBL/GenBank/DDBJ databases">
        <title>Genome public.</title>
        <authorList>
            <person name="Liu C."/>
            <person name="Sun Q."/>
        </authorList>
    </citation>
    <scope>NUCLEOTIDE SEQUENCE</scope>
    <source>
        <strain evidence="12">NSJ-63</strain>
    </source>
</reference>
<feature type="domain" description="Carbohydrate kinase FGGY N-terminal" evidence="10">
    <location>
        <begin position="3"/>
        <end position="245"/>
    </location>
</feature>
<gene>
    <name evidence="9 12" type="primary">xylB</name>
    <name evidence="12" type="ORF">H8693_09150</name>
</gene>
<organism evidence="12 13">
    <name type="scientific">Guopingia tenuis</name>
    <dbReference type="NCBI Taxonomy" id="2763656"/>
    <lineage>
        <taxon>Bacteria</taxon>
        <taxon>Bacillati</taxon>
        <taxon>Bacillota</taxon>
        <taxon>Clostridia</taxon>
        <taxon>Christensenellales</taxon>
        <taxon>Christensenellaceae</taxon>
        <taxon>Guopingia</taxon>
    </lineage>
</organism>
<dbReference type="GO" id="GO:0004856">
    <property type="term" value="F:D-xylulokinase activity"/>
    <property type="evidence" value="ECO:0007669"/>
    <property type="project" value="UniProtKB-EC"/>
</dbReference>
<proteinExistence type="inferred from homology"/>
<evidence type="ECO:0000256" key="7">
    <source>
        <dbReference type="ARBA" id="ARBA00023277"/>
    </source>
</evidence>